<evidence type="ECO:0000256" key="3">
    <source>
        <dbReference type="ARBA" id="ARBA00022679"/>
    </source>
</evidence>
<keyword evidence="2" id="KW-0328">Glycosyltransferase</keyword>
<dbReference type="RefSeq" id="WP_327601169.1">
    <property type="nucleotide sequence ID" value="NZ_JAYXHS010000005.1"/>
</dbReference>
<comment type="caution">
    <text evidence="4">The sequence shown here is derived from an EMBL/GenBank/DDBJ whole genome shotgun (WGS) entry which is preliminary data.</text>
</comment>
<dbReference type="Gene3D" id="1.25.40.10">
    <property type="entry name" value="Tetratricopeptide repeat domain"/>
    <property type="match status" value="1"/>
</dbReference>
<sequence length="869" mass="93513">MIPDATRFESDLRSLIALGDLDGALAFIRFLVDHVRFDPAAIGVTLGSPALDKLCSEIGALTLAESRQRAAASKPARNADVIILATELYALGGHSRVIADLIATRPDKHHLILLSNFFDSAEAAAAQSLASATTQVEIAPVAGRLDKLLWLQTGLARHPDAQVYVFNHHGDAATIAAIQPGLNREVSFCHHADYHLCLGVHLDWVRHVDFFAPCQHRCRAAGIAAEYWPLSVPDRGTRSHETSSFGAGTALTTCSSGVWSKFDENYPFHYADVIGEILRASGGKHLHIGGIPDDGLARIHASLAAQGIARERFEHIPQVPSVWATLIEKQVDLYLGSFPIGGGRATTEALGAGIPVVTHRHQLDPLLGAWGLGPAGTWSWATLQELGDILRQLTPARLAEHSLAARQHYLTHHSPGVFAQCVQTGQPATPPDFPAPPNDRLVSYLLRSAVRQESHTPVIEELHKRLQAVTEAGGQTSMPRTTQAPAAGGIADAIALYEAGNLEEAGAAFSELHARQPGEPQALTYLGLIALRAGMPDDARTFFTHAAGSSKDAANTQAAIGQRCLELGEAALAIDYLEAALKTNPALVGAYALLADALQQRGNAERALALLKPLMQQTRELHPEILLRIARLAAATGETGTEQAACMLGRQYAECHSRLLQLMAQYHDTAAATLLEETKSFVEKHAKVARSSLSAGSRSRLRAGFVVGSIDSSPITQHLESLLCELDGERFETLLFFDRIHDMASAQRLSLIVDESHTFAGMDPLGAAQLVRTKHTDILISLEWHAQLPALMIFSQRAAPVQINYSRPARSSALANMDYIVSAAADSSHFTERVLHLPHDDDPIRYASSFGDMLVEAWQACGGSLGVAA</sequence>
<keyword evidence="5" id="KW-1185">Reference proteome</keyword>
<evidence type="ECO:0000313" key="4">
    <source>
        <dbReference type="EMBL" id="MEC5388194.1"/>
    </source>
</evidence>
<name>A0ABU6K8H3_9RHOO</name>
<keyword evidence="3" id="KW-0808">Transferase</keyword>
<dbReference type="InterPro" id="IPR051939">
    <property type="entry name" value="Glycosyltr_41/O-GlcNAc_trsf"/>
</dbReference>
<reference evidence="4 5" key="1">
    <citation type="submission" date="2024-01" db="EMBL/GenBank/DDBJ databases">
        <title>Uliginosibacterium soil sp. nov.</title>
        <authorList>
            <person name="Lv Y."/>
        </authorList>
    </citation>
    <scope>NUCLEOTIDE SEQUENCE [LARGE SCALE GENOMIC DNA]</scope>
    <source>
        <strain evidence="4 5">H3</strain>
    </source>
</reference>
<dbReference type="PANTHER" id="PTHR44835">
    <property type="entry name" value="UDP-N-ACETYLGLUCOSAMINE--PEPTIDE N-ACETYLGLUCOSAMINYLTRANSFERASE SPINDLY-RELATED"/>
    <property type="match status" value="1"/>
</dbReference>
<dbReference type="SUPFAM" id="SSF48452">
    <property type="entry name" value="TPR-like"/>
    <property type="match status" value="1"/>
</dbReference>
<dbReference type="Gene3D" id="3.40.50.2000">
    <property type="entry name" value="Glycogen Phosphorylase B"/>
    <property type="match status" value="1"/>
</dbReference>
<comment type="pathway">
    <text evidence="1">Protein modification; protein glycosylation.</text>
</comment>
<gene>
    <name evidence="4" type="ORF">VVD49_20840</name>
</gene>
<accession>A0ABU6K8H3</accession>
<proteinExistence type="predicted"/>
<evidence type="ECO:0000256" key="1">
    <source>
        <dbReference type="ARBA" id="ARBA00004922"/>
    </source>
</evidence>
<dbReference type="EMBL" id="JAYXHS010000005">
    <property type="protein sequence ID" value="MEC5388194.1"/>
    <property type="molecule type" value="Genomic_DNA"/>
</dbReference>
<dbReference type="Gene3D" id="3.40.50.11380">
    <property type="match status" value="1"/>
</dbReference>
<evidence type="ECO:0000313" key="5">
    <source>
        <dbReference type="Proteomes" id="UP001331561"/>
    </source>
</evidence>
<evidence type="ECO:0008006" key="6">
    <source>
        <dbReference type="Google" id="ProtNLM"/>
    </source>
</evidence>
<dbReference type="Proteomes" id="UP001331561">
    <property type="component" value="Unassembled WGS sequence"/>
</dbReference>
<protein>
    <recommendedName>
        <fullName evidence="6">Tetratricopeptide repeat protein</fullName>
    </recommendedName>
</protein>
<organism evidence="4 5">
    <name type="scientific">Uliginosibacterium silvisoli</name>
    <dbReference type="NCBI Taxonomy" id="3114758"/>
    <lineage>
        <taxon>Bacteria</taxon>
        <taxon>Pseudomonadati</taxon>
        <taxon>Pseudomonadota</taxon>
        <taxon>Betaproteobacteria</taxon>
        <taxon>Rhodocyclales</taxon>
        <taxon>Zoogloeaceae</taxon>
        <taxon>Uliginosibacterium</taxon>
    </lineage>
</organism>
<dbReference type="PANTHER" id="PTHR44835:SF1">
    <property type="entry name" value="PROTEIN O-GLCNAC TRANSFERASE"/>
    <property type="match status" value="1"/>
</dbReference>
<dbReference type="InterPro" id="IPR011990">
    <property type="entry name" value="TPR-like_helical_dom_sf"/>
</dbReference>
<evidence type="ECO:0000256" key="2">
    <source>
        <dbReference type="ARBA" id="ARBA00022676"/>
    </source>
</evidence>